<dbReference type="Proteomes" id="UP000011058">
    <property type="component" value="Chromosome"/>
</dbReference>
<keyword evidence="1" id="KW-1133">Transmembrane helix</keyword>
<protein>
    <recommendedName>
        <fullName evidence="4">Phosphatidate cytidylyltransferase</fullName>
    </recommendedName>
</protein>
<evidence type="ECO:0008006" key="4">
    <source>
        <dbReference type="Google" id="ProtNLM"/>
    </source>
</evidence>
<dbReference type="HOGENOM" id="CLU_209802_0_0_10"/>
<reference evidence="2 3" key="1">
    <citation type="journal article" date="2012" name="J. Bacteriol.">
        <title>Genome Sequence of Fibrella aestuarina BUZ 2T, a Filamentous Marine Bacterium.</title>
        <authorList>
            <person name="Filippini M."/>
            <person name="Qi W."/>
            <person name="Blom J."/>
            <person name="Goesmann A."/>
            <person name="Smits T.H."/>
            <person name="Bagheri H.C."/>
        </authorList>
    </citation>
    <scope>NUCLEOTIDE SEQUENCE [LARGE SCALE GENOMIC DNA]</scope>
    <source>
        <strain evidence="3">BUZ 2T</strain>
    </source>
</reference>
<dbReference type="KEGG" id="fae:FAES_3588"/>
<accession>I0KBU2</accession>
<dbReference type="PROSITE" id="PS51257">
    <property type="entry name" value="PROKAR_LIPOPROTEIN"/>
    <property type="match status" value="1"/>
</dbReference>
<feature type="transmembrane region" description="Helical" evidence="1">
    <location>
        <begin position="36"/>
        <end position="54"/>
    </location>
</feature>
<evidence type="ECO:0000313" key="3">
    <source>
        <dbReference type="Proteomes" id="UP000011058"/>
    </source>
</evidence>
<evidence type="ECO:0000313" key="2">
    <source>
        <dbReference type="EMBL" id="CCH01595.1"/>
    </source>
</evidence>
<organism evidence="2 3">
    <name type="scientific">Fibrella aestuarina BUZ 2</name>
    <dbReference type="NCBI Taxonomy" id="1166018"/>
    <lineage>
        <taxon>Bacteria</taxon>
        <taxon>Pseudomonadati</taxon>
        <taxon>Bacteroidota</taxon>
        <taxon>Cytophagia</taxon>
        <taxon>Cytophagales</taxon>
        <taxon>Spirosomataceae</taxon>
        <taxon>Fibrella</taxon>
    </lineage>
</organism>
<dbReference type="EMBL" id="HE796683">
    <property type="protein sequence ID" value="CCH01595.1"/>
    <property type="molecule type" value="Genomic_DNA"/>
</dbReference>
<keyword evidence="1" id="KW-0472">Membrane</keyword>
<dbReference type="eggNOG" id="ENOG50339SD">
    <property type="taxonomic scope" value="Bacteria"/>
</dbReference>
<gene>
    <name evidence="2" type="ORF">FAES_3588</name>
</gene>
<sequence length="66" mass="7054">MKTLLQRYTLFSFLFMLLLTMSSCEAIGSIFKAGAWTGAIAVILVIGVVIWLFAKLLGGGGNRGSV</sequence>
<name>I0KBU2_9BACT</name>
<keyword evidence="1" id="KW-0812">Transmembrane</keyword>
<dbReference type="RefSeq" id="WP_015332694.1">
    <property type="nucleotide sequence ID" value="NC_020054.1"/>
</dbReference>
<keyword evidence="3" id="KW-1185">Reference proteome</keyword>
<proteinExistence type="predicted"/>
<evidence type="ECO:0000256" key="1">
    <source>
        <dbReference type="SAM" id="Phobius"/>
    </source>
</evidence>
<dbReference type="PATRIC" id="fig|1166018.3.peg.5368"/>
<dbReference type="AlphaFoldDB" id="I0KBU2"/>